<dbReference type="AlphaFoldDB" id="A0A1Y2C7R6"/>
<name>A0A1Y2C7R6_9FUNG</name>
<proteinExistence type="predicted"/>
<gene>
    <name evidence="2" type="ORF">BCR33DRAFT_270625</name>
</gene>
<reference evidence="2 3" key="1">
    <citation type="submission" date="2016-07" db="EMBL/GenBank/DDBJ databases">
        <title>Pervasive Adenine N6-methylation of Active Genes in Fungi.</title>
        <authorList>
            <consortium name="DOE Joint Genome Institute"/>
            <person name="Mondo S.J."/>
            <person name="Dannebaum R.O."/>
            <person name="Kuo R.C."/>
            <person name="Labutti K."/>
            <person name="Haridas S."/>
            <person name="Kuo A."/>
            <person name="Salamov A."/>
            <person name="Ahrendt S.R."/>
            <person name="Lipzen A."/>
            <person name="Sullivan W."/>
            <person name="Andreopoulos W.B."/>
            <person name="Clum A."/>
            <person name="Lindquist E."/>
            <person name="Daum C."/>
            <person name="Ramamoorthy G.K."/>
            <person name="Gryganskyi A."/>
            <person name="Culley D."/>
            <person name="Magnuson J.K."/>
            <person name="James T.Y."/>
            <person name="O'Malley M.A."/>
            <person name="Stajich J.E."/>
            <person name="Spatafora J.W."/>
            <person name="Visel A."/>
            <person name="Grigoriev I.V."/>
        </authorList>
    </citation>
    <scope>NUCLEOTIDE SEQUENCE [LARGE SCALE GENOMIC DNA]</scope>
    <source>
        <strain evidence="2 3">JEL800</strain>
    </source>
</reference>
<feature type="region of interest" description="Disordered" evidence="1">
    <location>
        <begin position="260"/>
        <end position="293"/>
    </location>
</feature>
<dbReference type="OrthoDB" id="73680at2759"/>
<protein>
    <submittedName>
        <fullName evidence="2">Uncharacterized protein</fullName>
    </submittedName>
</protein>
<dbReference type="Proteomes" id="UP000193642">
    <property type="component" value="Unassembled WGS sequence"/>
</dbReference>
<keyword evidence="3" id="KW-1185">Reference proteome</keyword>
<sequence length="528" mass="57133">MTSLAVVKSERVAFQSSYTASVYSSDVSYFNNINVLALNHLESLRRALSIVQNHGVQQNSVLQVVAQPPQPVLSVEVPKVYAQTMPRQTTTPFLETSVSNNNQLHEISLPSPKSMGTLKSGASQSDSAHELSAEELSASLLKIEQSGIIAVEKCLSPQQVVSSGILTPSDSGTMCSENNKVASDNSVPVHSTTEVSNDVILAACTTVLPIAPQLIDSTNRQDEAGAKTEYIETHVTQTSQNAAMAREAPLQLGLVAPMTMTPSTIDSDSAGTSMSRRRSNSQPRSSLKSALRRSGSFNNLSETFSSNVSVSASSVSSDDTFQKHRSVSAGGVAFEVPKEMSGETNSTLKRKSVHFTNSRRPMVEFWDCSDSKIGAYVSNGSDSGTSDGGSDVDVIVQSDEVGMARGSESSTTKIKDMNVLRSLYPNMFATESRISAKPIQHMDEVFFHENQQQKRVGPSVYFPPQADIESEVGSVVGEDFNPQLTGKDLVFALYKYVAREAKEMSFEKVCTFVLTLPDPEQIVPRRET</sequence>
<organism evidence="2 3">
    <name type="scientific">Rhizoclosmatium globosum</name>
    <dbReference type="NCBI Taxonomy" id="329046"/>
    <lineage>
        <taxon>Eukaryota</taxon>
        <taxon>Fungi</taxon>
        <taxon>Fungi incertae sedis</taxon>
        <taxon>Chytridiomycota</taxon>
        <taxon>Chytridiomycota incertae sedis</taxon>
        <taxon>Chytridiomycetes</taxon>
        <taxon>Chytridiales</taxon>
        <taxon>Chytriomycetaceae</taxon>
        <taxon>Rhizoclosmatium</taxon>
    </lineage>
</organism>
<feature type="region of interest" description="Disordered" evidence="1">
    <location>
        <begin position="105"/>
        <end position="130"/>
    </location>
</feature>
<evidence type="ECO:0000313" key="2">
    <source>
        <dbReference type="EMBL" id="ORY43073.1"/>
    </source>
</evidence>
<comment type="caution">
    <text evidence="2">The sequence shown here is derived from an EMBL/GenBank/DDBJ whole genome shotgun (WGS) entry which is preliminary data.</text>
</comment>
<dbReference type="EMBL" id="MCGO01000026">
    <property type="protein sequence ID" value="ORY43073.1"/>
    <property type="molecule type" value="Genomic_DNA"/>
</dbReference>
<feature type="compositionally biased region" description="Polar residues" evidence="1">
    <location>
        <begin position="260"/>
        <end position="272"/>
    </location>
</feature>
<evidence type="ECO:0000256" key="1">
    <source>
        <dbReference type="SAM" id="MobiDB-lite"/>
    </source>
</evidence>
<accession>A0A1Y2C7R6</accession>
<evidence type="ECO:0000313" key="3">
    <source>
        <dbReference type="Proteomes" id="UP000193642"/>
    </source>
</evidence>